<accession>A0A9N8DKI8</accession>
<name>A0A9N8DKI8_9STRA</name>
<gene>
    <name evidence="1" type="ORF">SEMRO_108_G054240.1</name>
</gene>
<dbReference type="AlphaFoldDB" id="A0A9N8DKI8"/>
<evidence type="ECO:0000313" key="2">
    <source>
        <dbReference type="Proteomes" id="UP001153069"/>
    </source>
</evidence>
<proteinExistence type="predicted"/>
<dbReference type="Proteomes" id="UP001153069">
    <property type="component" value="Unassembled WGS sequence"/>
</dbReference>
<comment type="caution">
    <text evidence="1">The sequence shown here is derived from an EMBL/GenBank/DDBJ whole genome shotgun (WGS) entry which is preliminary data.</text>
</comment>
<reference evidence="1" key="1">
    <citation type="submission" date="2020-06" db="EMBL/GenBank/DDBJ databases">
        <authorList>
            <consortium name="Plant Systems Biology data submission"/>
        </authorList>
    </citation>
    <scope>NUCLEOTIDE SEQUENCE</scope>
    <source>
        <strain evidence="1">D6</strain>
    </source>
</reference>
<protein>
    <submittedName>
        <fullName evidence="1">Uncharacterized protein</fullName>
    </submittedName>
</protein>
<dbReference type="EMBL" id="CAICTM010000107">
    <property type="protein sequence ID" value="CAB9501424.1"/>
    <property type="molecule type" value="Genomic_DNA"/>
</dbReference>
<organism evidence="1 2">
    <name type="scientific">Seminavis robusta</name>
    <dbReference type="NCBI Taxonomy" id="568900"/>
    <lineage>
        <taxon>Eukaryota</taxon>
        <taxon>Sar</taxon>
        <taxon>Stramenopiles</taxon>
        <taxon>Ochrophyta</taxon>
        <taxon>Bacillariophyta</taxon>
        <taxon>Bacillariophyceae</taxon>
        <taxon>Bacillariophycidae</taxon>
        <taxon>Naviculales</taxon>
        <taxon>Naviculaceae</taxon>
        <taxon>Seminavis</taxon>
    </lineage>
</organism>
<evidence type="ECO:0000313" key="1">
    <source>
        <dbReference type="EMBL" id="CAB9501424.1"/>
    </source>
</evidence>
<keyword evidence="2" id="KW-1185">Reference proteome</keyword>
<sequence>MQHKEFLQGINNDGQPQAAFVQDFQEELKEWLATGDQIIVAGDVKESVFRTSVDSLLRWVDVPTRVHWGMSHPLLLLQMREGYSCTTPELSRSSKLVEAHQD</sequence>